<evidence type="ECO:0000256" key="1">
    <source>
        <dbReference type="SAM" id="MobiDB-lite"/>
    </source>
</evidence>
<accession>A0A0W0YD17</accession>
<sequence length="183" mass="20031">MKVFVFLLLMTIICASNAQIYKWVDSQGGVHFSDTPHAGAQIITLPDENNSSSPSSIPPKTSPEPNELQDQSPVKLKHSYTQIGIVQPESGATIRNNQGFVTVTAQTEPDLYPGDKLQLLYDNAVLGEPQKNPVFEINGMYRGSHTLAVQVIDEDGNVIESSDPITIYVFRPRVGMVPGTKPH</sequence>
<organism evidence="4 5">
    <name type="scientific">Legionella sainthelensi</name>
    <dbReference type="NCBI Taxonomy" id="28087"/>
    <lineage>
        <taxon>Bacteria</taxon>
        <taxon>Pseudomonadati</taxon>
        <taxon>Pseudomonadota</taxon>
        <taxon>Gammaproteobacteria</taxon>
        <taxon>Legionellales</taxon>
        <taxon>Legionellaceae</taxon>
        <taxon>Legionella</taxon>
    </lineage>
</organism>
<evidence type="ECO:0000313" key="4">
    <source>
        <dbReference type="EMBL" id="KTD54516.1"/>
    </source>
</evidence>
<dbReference type="STRING" id="28087.Lsai_3338"/>
<dbReference type="Pfam" id="PF13511">
    <property type="entry name" value="DUF4124"/>
    <property type="match status" value="1"/>
</dbReference>
<dbReference type="AlphaFoldDB" id="A0A0W0YD17"/>
<dbReference type="RefSeq" id="WP_128130872.1">
    <property type="nucleotide sequence ID" value="NZ_CAAAJE010000004.1"/>
</dbReference>
<dbReference type="eggNOG" id="ENOG5032YZ5">
    <property type="taxonomic scope" value="Bacteria"/>
</dbReference>
<evidence type="ECO:0000313" key="5">
    <source>
        <dbReference type="Proteomes" id="UP000054621"/>
    </source>
</evidence>
<gene>
    <name evidence="4" type="ORF">Lsai_3338</name>
</gene>
<proteinExistence type="predicted"/>
<dbReference type="PATRIC" id="fig|28087.4.peg.3578"/>
<protein>
    <recommendedName>
        <fullName evidence="3">DUF4124 domain-containing protein</fullName>
    </recommendedName>
</protein>
<feature type="signal peptide" evidence="2">
    <location>
        <begin position="1"/>
        <end position="18"/>
    </location>
</feature>
<comment type="caution">
    <text evidence="4">The sequence shown here is derived from an EMBL/GenBank/DDBJ whole genome shotgun (WGS) entry which is preliminary data.</text>
</comment>
<feature type="region of interest" description="Disordered" evidence="1">
    <location>
        <begin position="45"/>
        <end position="73"/>
    </location>
</feature>
<dbReference type="OrthoDB" id="7062774at2"/>
<name>A0A0W0YD17_9GAMM</name>
<dbReference type="Proteomes" id="UP000054621">
    <property type="component" value="Unassembled WGS sequence"/>
</dbReference>
<feature type="domain" description="DUF4124" evidence="3">
    <location>
        <begin position="12"/>
        <end position="54"/>
    </location>
</feature>
<reference evidence="4 5" key="1">
    <citation type="submission" date="2015-11" db="EMBL/GenBank/DDBJ databases">
        <title>Genomic analysis of 38 Legionella species identifies large and diverse effector repertoires.</title>
        <authorList>
            <person name="Burstein D."/>
            <person name="Amaro F."/>
            <person name="Zusman T."/>
            <person name="Lifshitz Z."/>
            <person name="Cohen O."/>
            <person name="Gilbert J.A."/>
            <person name="Pupko T."/>
            <person name="Shuman H.A."/>
            <person name="Segal G."/>
        </authorList>
    </citation>
    <scope>NUCLEOTIDE SEQUENCE [LARGE SCALE GENOMIC DNA]</scope>
    <source>
        <strain evidence="4 5">Mt.St.Helens-4</strain>
    </source>
</reference>
<keyword evidence="2" id="KW-0732">Signal</keyword>
<feature type="chain" id="PRO_5006917521" description="DUF4124 domain-containing protein" evidence="2">
    <location>
        <begin position="19"/>
        <end position="183"/>
    </location>
</feature>
<dbReference type="InterPro" id="IPR013783">
    <property type="entry name" value="Ig-like_fold"/>
</dbReference>
<dbReference type="EMBL" id="LNYV01000037">
    <property type="protein sequence ID" value="KTD54516.1"/>
    <property type="molecule type" value="Genomic_DNA"/>
</dbReference>
<evidence type="ECO:0000259" key="3">
    <source>
        <dbReference type="Pfam" id="PF13511"/>
    </source>
</evidence>
<evidence type="ECO:0000256" key="2">
    <source>
        <dbReference type="SAM" id="SignalP"/>
    </source>
</evidence>
<dbReference type="InterPro" id="IPR025392">
    <property type="entry name" value="DUF4124"/>
</dbReference>
<dbReference type="Gene3D" id="2.60.40.10">
    <property type="entry name" value="Immunoglobulins"/>
    <property type="match status" value="1"/>
</dbReference>